<comment type="caution">
    <text evidence="1">The sequence shown here is derived from an EMBL/GenBank/DDBJ whole genome shotgun (WGS) entry which is preliminary data.</text>
</comment>
<reference evidence="1 2" key="1">
    <citation type="submission" date="2019-05" db="EMBL/GenBank/DDBJ databases">
        <title>Another draft genome of Portunus trituberculatus and its Hox gene families provides insights of decapod evolution.</title>
        <authorList>
            <person name="Jeong J.-H."/>
            <person name="Song I."/>
            <person name="Kim S."/>
            <person name="Choi T."/>
            <person name="Kim D."/>
            <person name="Ryu S."/>
            <person name="Kim W."/>
        </authorList>
    </citation>
    <scope>NUCLEOTIDE SEQUENCE [LARGE SCALE GENOMIC DNA]</scope>
    <source>
        <tissue evidence="1">Muscle</tissue>
    </source>
</reference>
<dbReference type="AlphaFoldDB" id="A0A5B7ISH1"/>
<dbReference type="Proteomes" id="UP000324222">
    <property type="component" value="Unassembled WGS sequence"/>
</dbReference>
<gene>
    <name evidence="1" type="ORF">E2C01_079878</name>
</gene>
<protein>
    <submittedName>
        <fullName evidence="1">Uncharacterized protein</fullName>
    </submittedName>
</protein>
<name>A0A5B7ISH1_PORTR</name>
<dbReference type="OrthoDB" id="6340235at2759"/>
<dbReference type="Gene3D" id="3.40.630.30">
    <property type="match status" value="1"/>
</dbReference>
<organism evidence="1 2">
    <name type="scientific">Portunus trituberculatus</name>
    <name type="common">Swimming crab</name>
    <name type="synonym">Neptunus trituberculatus</name>
    <dbReference type="NCBI Taxonomy" id="210409"/>
    <lineage>
        <taxon>Eukaryota</taxon>
        <taxon>Metazoa</taxon>
        <taxon>Ecdysozoa</taxon>
        <taxon>Arthropoda</taxon>
        <taxon>Crustacea</taxon>
        <taxon>Multicrustacea</taxon>
        <taxon>Malacostraca</taxon>
        <taxon>Eumalacostraca</taxon>
        <taxon>Eucarida</taxon>
        <taxon>Decapoda</taxon>
        <taxon>Pleocyemata</taxon>
        <taxon>Brachyura</taxon>
        <taxon>Eubrachyura</taxon>
        <taxon>Portunoidea</taxon>
        <taxon>Portunidae</taxon>
        <taxon>Portuninae</taxon>
        <taxon>Portunus</taxon>
    </lineage>
</organism>
<dbReference type="EMBL" id="VSRR010067399">
    <property type="protein sequence ID" value="MPC85119.1"/>
    <property type="molecule type" value="Genomic_DNA"/>
</dbReference>
<proteinExistence type="predicted"/>
<keyword evidence="2" id="KW-1185">Reference proteome</keyword>
<evidence type="ECO:0000313" key="1">
    <source>
        <dbReference type="EMBL" id="MPC85119.1"/>
    </source>
</evidence>
<sequence>MKLLNKTRLLDWTLPTSFLHLPAPLVDPITQMLQRKFTGHTHTWRGTQFIMDKKSQKGVPLRCPSGYRLAHLGKRGITLMLKTSQFSSVYTLAEFQDFSANVPCVGLFLDPSQKEDYTVDKKLPQADDADFPILYVAVCYSGAIGMLGCDENHWQDGLVGLLVQVCGRLMADMGLISNICVQDSNVTLRSVMDLLPGWETGSAVTRAWTCDGTLCP</sequence>
<evidence type="ECO:0000313" key="2">
    <source>
        <dbReference type="Proteomes" id="UP000324222"/>
    </source>
</evidence>
<accession>A0A5B7ISH1</accession>